<name>A0ABV1FMH5_9BACT</name>
<evidence type="ECO:0000256" key="1">
    <source>
        <dbReference type="ARBA" id="ARBA00022679"/>
    </source>
</evidence>
<dbReference type="CDD" id="cd03801">
    <property type="entry name" value="GT4_PimA-like"/>
    <property type="match status" value="1"/>
</dbReference>
<gene>
    <name evidence="3" type="ORF">AAAT34_00845</name>
</gene>
<evidence type="ECO:0000259" key="2">
    <source>
        <dbReference type="Pfam" id="PF00534"/>
    </source>
</evidence>
<dbReference type="PANTHER" id="PTHR46401">
    <property type="entry name" value="GLYCOSYLTRANSFERASE WBBK-RELATED"/>
    <property type="match status" value="1"/>
</dbReference>
<dbReference type="EC" id="2.4.-.-" evidence="3"/>
<dbReference type="EMBL" id="JBBNFP010000002">
    <property type="protein sequence ID" value="MEQ2485597.1"/>
    <property type="molecule type" value="Genomic_DNA"/>
</dbReference>
<dbReference type="GO" id="GO:0016757">
    <property type="term" value="F:glycosyltransferase activity"/>
    <property type="evidence" value="ECO:0007669"/>
    <property type="project" value="UniProtKB-KW"/>
</dbReference>
<keyword evidence="1 3" id="KW-0808">Transferase</keyword>
<dbReference type="PANTHER" id="PTHR46401:SF2">
    <property type="entry name" value="GLYCOSYLTRANSFERASE WBBK-RELATED"/>
    <property type="match status" value="1"/>
</dbReference>
<protein>
    <submittedName>
        <fullName evidence="3">Glycosyltransferase family 4 protein</fullName>
        <ecNumber evidence="3">2.4.-.-</ecNumber>
    </submittedName>
</protein>
<dbReference type="Gene3D" id="3.40.50.2000">
    <property type="entry name" value="Glycogen Phosphorylase B"/>
    <property type="match status" value="2"/>
</dbReference>
<reference evidence="3 4" key="1">
    <citation type="submission" date="2024-04" db="EMBL/GenBank/DDBJ databases">
        <title>Human intestinal bacterial collection.</title>
        <authorList>
            <person name="Pauvert C."/>
            <person name="Hitch T.C.A."/>
            <person name="Clavel T."/>
        </authorList>
    </citation>
    <scope>NUCLEOTIDE SEQUENCE [LARGE SCALE GENOMIC DNA]</scope>
    <source>
        <strain evidence="3 4">CLA-AA-H145</strain>
    </source>
</reference>
<proteinExistence type="predicted"/>
<accession>A0ABV1FMH5</accession>
<dbReference type="SUPFAM" id="SSF53756">
    <property type="entry name" value="UDP-Glycosyltransferase/glycogen phosphorylase"/>
    <property type="match status" value="1"/>
</dbReference>
<comment type="caution">
    <text evidence="3">The sequence shown here is derived from an EMBL/GenBank/DDBJ whole genome shotgun (WGS) entry which is preliminary data.</text>
</comment>
<dbReference type="RefSeq" id="WP_215758542.1">
    <property type="nucleotide sequence ID" value="NZ_JAHKBE010000001.1"/>
</dbReference>
<dbReference type="Proteomes" id="UP001487296">
    <property type="component" value="Unassembled WGS sequence"/>
</dbReference>
<keyword evidence="3" id="KW-0328">Glycosyltransferase</keyword>
<sequence length="410" mass="46760">MTILYVLHTTNPGNGASVAFMSMLQGLIPLGVTPVVVLPDQEGIYHELKRQGVEIICSRYRMSTFPYLKGMKNKVLFLPRLIARLILTHQAIRNITRQAKECHVDMVHTNTSVLSIGYHVAKRLSVPHVYHIREYADKIGLHIIPSQHTLVSQLGAPHSYAICISRDLQAYYRLSDNNRSVVSYDGGDTQQEPMPHNKKEPFFLLVGRVQQAKGLELLLEAYASYHAQIQRPYPLYIAGGIADAHYYHRLIAFVRAHDLDESVNFMGQRRDVDQLMQRAVALILTSPYEGFGLTFMEAARKGCLIIGRYTTGVKEQMDNGKELEGTDIALAFQTTSQLASIMIDVTKHTPNHYDLYRERAYRTVCSEIYDQKRNVQRVFDFYNQIIQREKNETKNNSSIPAAIPPHTRER</sequence>
<organism evidence="3 4">
    <name type="scientific">Hallella faecis</name>
    <dbReference type="NCBI Taxonomy" id="2841596"/>
    <lineage>
        <taxon>Bacteria</taxon>
        <taxon>Pseudomonadati</taxon>
        <taxon>Bacteroidota</taxon>
        <taxon>Bacteroidia</taxon>
        <taxon>Bacteroidales</taxon>
        <taxon>Prevotellaceae</taxon>
        <taxon>Hallella</taxon>
    </lineage>
</organism>
<dbReference type="Pfam" id="PF00534">
    <property type="entry name" value="Glycos_transf_1"/>
    <property type="match status" value="1"/>
</dbReference>
<keyword evidence="4" id="KW-1185">Reference proteome</keyword>
<dbReference type="InterPro" id="IPR001296">
    <property type="entry name" value="Glyco_trans_1"/>
</dbReference>
<evidence type="ECO:0000313" key="4">
    <source>
        <dbReference type="Proteomes" id="UP001487296"/>
    </source>
</evidence>
<feature type="domain" description="Glycosyl transferase family 1" evidence="2">
    <location>
        <begin position="190"/>
        <end position="326"/>
    </location>
</feature>
<evidence type="ECO:0000313" key="3">
    <source>
        <dbReference type="EMBL" id="MEQ2485597.1"/>
    </source>
</evidence>